<comment type="caution">
    <text evidence="1">The sequence shown here is derived from an EMBL/GenBank/DDBJ whole genome shotgun (WGS) entry which is preliminary data.</text>
</comment>
<dbReference type="AlphaFoldDB" id="A0A1J5E7C9"/>
<dbReference type="Proteomes" id="UP000183085">
    <property type="component" value="Unassembled WGS sequence"/>
</dbReference>
<dbReference type="EMBL" id="MNYI01000114">
    <property type="protein sequence ID" value="OIP40602.1"/>
    <property type="molecule type" value="Genomic_DNA"/>
</dbReference>
<sequence length="73" mass="8434">MNITELLRPTQFLVDAGGDRKSVVFDYVQWKEILTLLEDIEDSNEIHHLRNAGEEVVPWRQAKAELRSEGINV</sequence>
<name>A0A1J5E7C9_9BACT</name>
<protein>
    <submittedName>
        <fullName evidence="1">Uncharacterized protein</fullName>
    </submittedName>
</protein>
<organism evidence="1 2">
    <name type="scientific">Candidatus Desantisbacteria bacterium CG2_30_40_21</name>
    <dbReference type="NCBI Taxonomy" id="1817895"/>
    <lineage>
        <taxon>Bacteria</taxon>
        <taxon>Candidatus Desantisiibacteriota</taxon>
    </lineage>
</organism>
<evidence type="ECO:0000313" key="2">
    <source>
        <dbReference type="Proteomes" id="UP000183085"/>
    </source>
</evidence>
<evidence type="ECO:0000313" key="1">
    <source>
        <dbReference type="EMBL" id="OIP40602.1"/>
    </source>
</evidence>
<reference evidence="1 2" key="1">
    <citation type="journal article" date="2016" name="Environ. Microbiol.">
        <title>Genomic resolution of a cold subsurface aquifer community provides metabolic insights for novel microbes adapted to high CO concentrations.</title>
        <authorList>
            <person name="Probst A.J."/>
            <person name="Castelle C.J."/>
            <person name="Singh A."/>
            <person name="Brown C.T."/>
            <person name="Anantharaman K."/>
            <person name="Sharon I."/>
            <person name="Hug L.A."/>
            <person name="Burstein D."/>
            <person name="Emerson J.B."/>
            <person name="Thomas B.C."/>
            <person name="Banfield J.F."/>
        </authorList>
    </citation>
    <scope>NUCLEOTIDE SEQUENCE [LARGE SCALE GENOMIC DNA]</scope>
    <source>
        <strain evidence="1">CG2_30_40_21</strain>
    </source>
</reference>
<accession>A0A1J5E7C9</accession>
<proteinExistence type="predicted"/>
<gene>
    <name evidence="1" type="ORF">AUJ95_04365</name>
</gene>